<dbReference type="PANTHER" id="PTHR43229">
    <property type="entry name" value="NODULATION PROTEIN J"/>
    <property type="match status" value="1"/>
</dbReference>
<evidence type="ECO:0000256" key="5">
    <source>
        <dbReference type="SAM" id="Phobius"/>
    </source>
</evidence>
<proteinExistence type="predicted"/>
<reference evidence="7 8" key="1">
    <citation type="journal article" date="2016" name="Nat. Commun.">
        <title>Thousands of microbial genomes shed light on interconnected biogeochemical processes in an aquifer system.</title>
        <authorList>
            <person name="Anantharaman K."/>
            <person name="Brown C.T."/>
            <person name="Hug L.A."/>
            <person name="Sharon I."/>
            <person name="Castelle C.J."/>
            <person name="Probst A.J."/>
            <person name="Thomas B.C."/>
            <person name="Singh A."/>
            <person name="Wilkins M.J."/>
            <person name="Karaoz U."/>
            <person name="Brodie E.L."/>
            <person name="Williams K.H."/>
            <person name="Hubbard S.S."/>
            <person name="Banfield J.F."/>
        </authorList>
    </citation>
    <scope>NUCLEOTIDE SEQUENCE [LARGE SCALE GENOMIC DNA]</scope>
    <source>
        <strain evidence="8">RBG_16_55_9</strain>
    </source>
</reference>
<keyword evidence="3 5" id="KW-1133">Transmembrane helix</keyword>
<accession>A0A1F5UQ32</accession>
<keyword evidence="4 5" id="KW-0472">Membrane</keyword>
<dbReference type="PRINTS" id="PR00164">
    <property type="entry name" value="ABC2TRNSPORT"/>
</dbReference>
<protein>
    <recommendedName>
        <fullName evidence="6">ABC-2 type transporter transmembrane domain-containing protein</fullName>
    </recommendedName>
</protein>
<sequence>MSNQDRGESARSLRMATWLGWQIESNWADPLMFAIIDDREHYGMLKYMYAAPLNIYFYILGRGVAKTITGTVAVCITLLFGIAALGITFDVARIDWAFLVLSLILGLTGLAFLGILLGGLSLVTARHNYFVGEAVAGALYLLCGAVFPIDILPRVLQLFGQALPLTYWLEALRRALLGQGSSTLLASLSNEALLGILAGSTLALGFISMGFYRWAEHRAKEKGLIDMQTMY</sequence>
<dbReference type="AlphaFoldDB" id="A0A1F5UQ32"/>
<feature type="transmembrane region" description="Helical" evidence="5">
    <location>
        <begin position="192"/>
        <end position="212"/>
    </location>
</feature>
<evidence type="ECO:0000256" key="1">
    <source>
        <dbReference type="ARBA" id="ARBA00004141"/>
    </source>
</evidence>
<evidence type="ECO:0000256" key="3">
    <source>
        <dbReference type="ARBA" id="ARBA00022989"/>
    </source>
</evidence>
<evidence type="ECO:0000259" key="6">
    <source>
        <dbReference type="Pfam" id="PF01061"/>
    </source>
</evidence>
<dbReference type="STRING" id="1817864.A2Z21_01105"/>
<keyword evidence="2 5" id="KW-0812">Transmembrane</keyword>
<feature type="transmembrane region" description="Helical" evidence="5">
    <location>
        <begin position="130"/>
        <end position="149"/>
    </location>
</feature>
<dbReference type="InterPro" id="IPR013525">
    <property type="entry name" value="ABC2_TM"/>
</dbReference>
<feature type="transmembrane region" description="Helical" evidence="5">
    <location>
        <begin position="98"/>
        <end position="123"/>
    </location>
</feature>
<dbReference type="InterPro" id="IPR000412">
    <property type="entry name" value="ABC_2_transport"/>
</dbReference>
<evidence type="ECO:0000313" key="7">
    <source>
        <dbReference type="EMBL" id="OGF53264.1"/>
    </source>
</evidence>
<gene>
    <name evidence="7" type="ORF">A2Z21_01105</name>
</gene>
<dbReference type="Pfam" id="PF01061">
    <property type="entry name" value="ABC2_membrane"/>
    <property type="match status" value="1"/>
</dbReference>
<evidence type="ECO:0000256" key="2">
    <source>
        <dbReference type="ARBA" id="ARBA00022692"/>
    </source>
</evidence>
<name>A0A1F5UQ32_FRAXR</name>
<organism evidence="7 8">
    <name type="scientific">Fraserbacteria sp. (strain RBG_16_55_9)</name>
    <dbReference type="NCBI Taxonomy" id="1817864"/>
    <lineage>
        <taxon>Bacteria</taxon>
        <taxon>Candidatus Fraseribacteriota</taxon>
    </lineage>
</organism>
<evidence type="ECO:0000313" key="8">
    <source>
        <dbReference type="Proteomes" id="UP000179157"/>
    </source>
</evidence>
<dbReference type="GO" id="GO:0140359">
    <property type="term" value="F:ABC-type transporter activity"/>
    <property type="evidence" value="ECO:0007669"/>
    <property type="project" value="InterPro"/>
</dbReference>
<dbReference type="PANTHER" id="PTHR43229:SF6">
    <property type="entry name" value="ABC-TYPE MULTIDRUG TRANSPORT SYSTEM, PERMEASE COMPONENT"/>
    <property type="match status" value="1"/>
</dbReference>
<feature type="transmembrane region" description="Helical" evidence="5">
    <location>
        <begin position="72"/>
        <end position="92"/>
    </location>
</feature>
<feature type="transmembrane region" description="Helical" evidence="5">
    <location>
        <begin position="47"/>
        <end position="65"/>
    </location>
</feature>
<dbReference type="EMBL" id="MFGX01000108">
    <property type="protein sequence ID" value="OGF53264.1"/>
    <property type="molecule type" value="Genomic_DNA"/>
</dbReference>
<evidence type="ECO:0000256" key="4">
    <source>
        <dbReference type="ARBA" id="ARBA00023136"/>
    </source>
</evidence>
<dbReference type="GO" id="GO:0043190">
    <property type="term" value="C:ATP-binding cassette (ABC) transporter complex"/>
    <property type="evidence" value="ECO:0007669"/>
    <property type="project" value="InterPro"/>
</dbReference>
<dbReference type="InterPro" id="IPR051784">
    <property type="entry name" value="Nod_factor_ABC_transporter"/>
</dbReference>
<feature type="domain" description="ABC-2 type transporter transmembrane" evidence="6">
    <location>
        <begin position="43"/>
        <end position="176"/>
    </location>
</feature>
<comment type="subcellular location">
    <subcellularLocation>
        <location evidence="1">Membrane</location>
        <topology evidence="1">Multi-pass membrane protein</topology>
    </subcellularLocation>
</comment>
<dbReference type="Proteomes" id="UP000179157">
    <property type="component" value="Unassembled WGS sequence"/>
</dbReference>
<comment type="caution">
    <text evidence="7">The sequence shown here is derived from an EMBL/GenBank/DDBJ whole genome shotgun (WGS) entry which is preliminary data.</text>
</comment>